<feature type="domain" description="DUF8159" evidence="2">
    <location>
        <begin position="32"/>
        <end position="145"/>
    </location>
</feature>
<sequence>MRRRTLLTAVASVAVAGCTSLGSGRDTPAVEESDLIEAFQVTLEDRGFEQIELEPVDNGLELGYNATGTTDDNVATELELVTDGYTTAIEGGLEMAFLNATAYDPNNDDVLDYFTIETEWVDAYLEEDLEWPELLSRIAGTFESTEPDDEDDTTEENTDGEGDSDESEGESDGDESEGESDGDESEGESDGDESEGESDSDESEGESDGEGDDE</sequence>
<gene>
    <name evidence="3" type="ORF">SAMN05421752_11920</name>
</gene>
<dbReference type="RefSeq" id="WP_143823943.1">
    <property type="nucleotide sequence ID" value="NZ_FTNR01000019.1"/>
</dbReference>
<feature type="region of interest" description="Disordered" evidence="1">
    <location>
        <begin position="142"/>
        <end position="214"/>
    </location>
</feature>
<keyword evidence="4" id="KW-1185">Reference proteome</keyword>
<name>A0A1N7GZS5_9EURY</name>
<accession>A0A1N7GZS5</accession>
<organism evidence="3 4">
    <name type="scientific">Natronorubrum thiooxidans</name>
    <dbReference type="NCBI Taxonomy" id="308853"/>
    <lineage>
        <taxon>Archaea</taxon>
        <taxon>Methanobacteriati</taxon>
        <taxon>Methanobacteriota</taxon>
        <taxon>Stenosarchaea group</taxon>
        <taxon>Halobacteria</taxon>
        <taxon>Halobacteriales</taxon>
        <taxon>Natrialbaceae</taxon>
        <taxon>Natronorubrum</taxon>
    </lineage>
</organism>
<dbReference type="AlphaFoldDB" id="A0A1N7GZS5"/>
<evidence type="ECO:0000313" key="4">
    <source>
        <dbReference type="Proteomes" id="UP000185936"/>
    </source>
</evidence>
<evidence type="ECO:0000256" key="1">
    <source>
        <dbReference type="SAM" id="MobiDB-lite"/>
    </source>
</evidence>
<evidence type="ECO:0000313" key="3">
    <source>
        <dbReference type="EMBL" id="SIS18117.1"/>
    </source>
</evidence>
<evidence type="ECO:0000259" key="2">
    <source>
        <dbReference type="Pfam" id="PF26490"/>
    </source>
</evidence>
<protein>
    <recommendedName>
        <fullName evidence="2">DUF8159 domain-containing protein</fullName>
    </recommendedName>
</protein>
<dbReference type="InterPro" id="IPR058473">
    <property type="entry name" value="DUF8159"/>
</dbReference>
<reference evidence="4" key="1">
    <citation type="submission" date="2017-01" db="EMBL/GenBank/DDBJ databases">
        <authorList>
            <person name="Varghese N."/>
            <person name="Submissions S."/>
        </authorList>
    </citation>
    <scope>NUCLEOTIDE SEQUENCE [LARGE SCALE GENOMIC DNA]</scope>
    <source>
        <strain evidence="4">type strain: HArc-</strain>
    </source>
</reference>
<proteinExistence type="predicted"/>
<dbReference type="PROSITE" id="PS51257">
    <property type="entry name" value="PROKAR_LIPOPROTEIN"/>
    <property type="match status" value="1"/>
</dbReference>
<dbReference type="Proteomes" id="UP000185936">
    <property type="component" value="Unassembled WGS sequence"/>
</dbReference>
<feature type="compositionally biased region" description="Acidic residues" evidence="1">
    <location>
        <begin position="145"/>
        <end position="214"/>
    </location>
</feature>
<dbReference type="Pfam" id="PF26490">
    <property type="entry name" value="DUF8159"/>
    <property type="match status" value="1"/>
</dbReference>
<dbReference type="EMBL" id="FTNR01000019">
    <property type="protein sequence ID" value="SIS18117.1"/>
    <property type="molecule type" value="Genomic_DNA"/>
</dbReference>